<dbReference type="Proteomes" id="UP000799764">
    <property type="component" value="Unassembled WGS sequence"/>
</dbReference>
<feature type="compositionally biased region" description="Polar residues" evidence="1">
    <location>
        <begin position="171"/>
        <end position="182"/>
    </location>
</feature>
<reference evidence="3" key="1">
    <citation type="journal article" date="2020" name="Stud. Mycol.">
        <title>101 Dothideomycetes genomes: a test case for predicting lifestyles and emergence of pathogens.</title>
        <authorList>
            <person name="Haridas S."/>
            <person name="Albert R."/>
            <person name="Binder M."/>
            <person name="Bloem J."/>
            <person name="Labutti K."/>
            <person name="Salamov A."/>
            <person name="Andreopoulos B."/>
            <person name="Baker S."/>
            <person name="Barry K."/>
            <person name="Bills G."/>
            <person name="Bluhm B."/>
            <person name="Cannon C."/>
            <person name="Castanera R."/>
            <person name="Culley D."/>
            <person name="Daum C."/>
            <person name="Ezra D."/>
            <person name="Gonzalez J."/>
            <person name="Henrissat B."/>
            <person name="Kuo A."/>
            <person name="Liang C."/>
            <person name="Lipzen A."/>
            <person name="Lutzoni F."/>
            <person name="Magnuson J."/>
            <person name="Mondo S."/>
            <person name="Nolan M."/>
            <person name="Ohm R."/>
            <person name="Pangilinan J."/>
            <person name="Park H.-J."/>
            <person name="Ramirez L."/>
            <person name="Alfaro M."/>
            <person name="Sun H."/>
            <person name="Tritt A."/>
            <person name="Yoshinaga Y."/>
            <person name="Zwiers L.-H."/>
            <person name="Turgeon B."/>
            <person name="Goodwin S."/>
            <person name="Spatafora J."/>
            <person name="Crous P."/>
            <person name="Grigoriev I."/>
        </authorList>
    </citation>
    <scope>NUCLEOTIDE SEQUENCE</scope>
    <source>
        <strain evidence="3">CBS 690.94</strain>
    </source>
</reference>
<keyword evidence="2" id="KW-0472">Membrane</keyword>
<feature type="compositionally biased region" description="Low complexity" evidence="1">
    <location>
        <begin position="157"/>
        <end position="170"/>
    </location>
</feature>
<feature type="compositionally biased region" description="Gly residues" evidence="1">
    <location>
        <begin position="189"/>
        <end position="205"/>
    </location>
</feature>
<keyword evidence="2" id="KW-0812">Transmembrane</keyword>
<dbReference type="AlphaFoldDB" id="A0A9P4P6R9"/>
<feature type="transmembrane region" description="Helical" evidence="2">
    <location>
        <begin position="215"/>
        <end position="236"/>
    </location>
</feature>
<evidence type="ECO:0000313" key="4">
    <source>
        <dbReference type="Proteomes" id="UP000799764"/>
    </source>
</evidence>
<protein>
    <submittedName>
        <fullName evidence="3">Uncharacterized protein</fullName>
    </submittedName>
</protein>
<sequence length="304" mass="31578">MNVGALTTAFVPAPGCNDTIYGKVYRTGTVTSKWHSLGQTDTKSCYPSGFTTPDAYYSPGICPSAWSSACGNVESIGSMTETRVTCCPVGYICATPRGDPWDTFSCSRFYTQAPKILVPQQDANGRTIYMETTLGALEAYANQIEIRFQKADFETAASTTSSTSQTMTQTDALPTRTSGTVDNTNTAAGSGGGTGAGGGSGAGGGNGSRMTAGSWAGIGVGVAVVLVALVGLLVFLTRLRRKKGSKDAALDGELDGGMAVVHSAAEMANSTPVCEVGHREIGEVRGDMVMPDELDPKARAYQLE</sequence>
<accession>A0A9P4P6R9</accession>
<dbReference type="EMBL" id="MU001512">
    <property type="protein sequence ID" value="KAF2438511.1"/>
    <property type="molecule type" value="Genomic_DNA"/>
</dbReference>
<name>A0A9P4P6R9_9PLEO</name>
<comment type="caution">
    <text evidence="3">The sequence shown here is derived from an EMBL/GenBank/DDBJ whole genome shotgun (WGS) entry which is preliminary data.</text>
</comment>
<proteinExistence type="predicted"/>
<evidence type="ECO:0000313" key="3">
    <source>
        <dbReference type="EMBL" id="KAF2438511.1"/>
    </source>
</evidence>
<organism evidence="3 4">
    <name type="scientific">Karstenula rhodostoma CBS 690.94</name>
    <dbReference type="NCBI Taxonomy" id="1392251"/>
    <lineage>
        <taxon>Eukaryota</taxon>
        <taxon>Fungi</taxon>
        <taxon>Dikarya</taxon>
        <taxon>Ascomycota</taxon>
        <taxon>Pezizomycotina</taxon>
        <taxon>Dothideomycetes</taxon>
        <taxon>Pleosporomycetidae</taxon>
        <taxon>Pleosporales</taxon>
        <taxon>Massarineae</taxon>
        <taxon>Didymosphaeriaceae</taxon>
        <taxon>Karstenula</taxon>
    </lineage>
</organism>
<evidence type="ECO:0000256" key="1">
    <source>
        <dbReference type="SAM" id="MobiDB-lite"/>
    </source>
</evidence>
<keyword evidence="4" id="KW-1185">Reference proteome</keyword>
<dbReference type="OrthoDB" id="3795960at2759"/>
<keyword evidence="2" id="KW-1133">Transmembrane helix</keyword>
<gene>
    <name evidence="3" type="ORF">P171DRAFT_491176</name>
</gene>
<feature type="region of interest" description="Disordered" evidence="1">
    <location>
        <begin position="157"/>
        <end position="205"/>
    </location>
</feature>
<evidence type="ECO:0000256" key="2">
    <source>
        <dbReference type="SAM" id="Phobius"/>
    </source>
</evidence>